<dbReference type="PROSITE" id="PS51257">
    <property type="entry name" value="PROKAR_LIPOPROTEIN"/>
    <property type="match status" value="1"/>
</dbReference>
<reference evidence="1 2" key="1">
    <citation type="submission" date="2014-07" db="EMBL/GenBank/DDBJ databases">
        <authorList>
            <person name="Pisani N.G."/>
            <person name="Newman J.D."/>
        </authorList>
    </citation>
    <scope>NUCLEOTIDE SEQUENCE [LARGE SCALE GENOMIC DNA]</scope>
    <source>
        <strain evidence="1 2">LMG 24720</strain>
    </source>
</reference>
<protein>
    <recommendedName>
        <fullName evidence="3">Lipoprotein</fullName>
    </recommendedName>
</protein>
<gene>
    <name evidence="1" type="ORF">HY04_14420</name>
</gene>
<organism evidence="1 2">
    <name type="scientific">Kaistella antarctica</name>
    <dbReference type="NCBI Taxonomy" id="266748"/>
    <lineage>
        <taxon>Bacteria</taxon>
        <taxon>Pseudomonadati</taxon>
        <taxon>Bacteroidota</taxon>
        <taxon>Flavobacteriia</taxon>
        <taxon>Flavobacteriales</taxon>
        <taxon>Weeksellaceae</taxon>
        <taxon>Chryseobacterium group</taxon>
        <taxon>Kaistella</taxon>
    </lineage>
</organism>
<proteinExistence type="predicted"/>
<evidence type="ECO:0000313" key="1">
    <source>
        <dbReference type="EMBL" id="KEY19581.1"/>
    </source>
</evidence>
<sequence>MKPAIKNQLMMKNLFSFCLFFILLGCSQREEEPQTDILPALTEIGANTAGVIIEEFVLVPKDGINQSYGGPGIIKGLNVTLGSTFIESKGNDSFSLALKNVPLKNGFTFFMDIGILNRTGDYFTEDYPKWPQIYVQKIVEGNSVKKFYAKKNSCKVTLRKLDFESGIISGTFSGELYDDDGNKITLKDGRFDIKIK</sequence>
<evidence type="ECO:0000313" key="2">
    <source>
        <dbReference type="Proteomes" id="UP000028349"/>
    </source>
</evidence>
<dbReference type="Proteomes" id="UP000028349">
    <property type="component" value="Unassembled WGS sequence"/>
</dbReference>
<accession>A0ABR4U1L6</accession>
<evidence type="ECO:0008006" key="3">
    <source>
        <dbReference type="Google" id="ProtNLM"/>
    </source>
</evidence>
<comment type="caution">
    <text evidence="1">The sequence shown here is derived from an EMBL/GenBank/DDBJ whole genome shotgun (WGS) entry which is preliminary data.</text>
</comment>
<keyword evidence="2" id="KW-1185">Reference proteome</keyword>
<name>A0ABR4U1L6_9FLAO</name>
<dbReference type="EMBL" id="JPEP01000002">
    <property type="protein sequence ID" value="KEY19581.1"/>
    <property type="molecule type" value="Genomic_DNA"/>
</dbReference>